<dbReference type="SUPFAM" id="SSF50405">
    <property type="entry name" value="Actin-crosslinking proteins"/>
    <property type="match status" value="1"/>
</dbReference>
<name>A0AAD4P573_PERFH</name>
<comment type="caution">
    <text evidence="2">The sequence shown here is derived from an EMBL/GenBank/DDBJ whole genome shotgun (WGS) entry which is preliminary data.</text>
</comment>
<dbReference type="PANTHER" id="PTHR31205">
    <property type="entry name" value="ACTIN CROSS-LINKING PROTEIN (DUF569)"/>
    <property type="match status" value="1"/>
</dbReference>
<proteinExistence type="predicted"/>
<evidence type="ECO:0000259" key="1">
    <source>
        <dbReference type="Pfam" id="PF04601"/>
    </source>
</evidence>
<dbReference type="AlphaFoldDB" id="A0AAD4P573"/>
<protein>
    <submittedName>
        <fullName evidence="2">Actin cross-linking protein</fullName>
    </submittedName>
</protein>
<accession>A0AAD4P573</accession>
<sequence length="185" mass="21067">MEIFRKAKSVRLMSYRDKYLSAEEDEESIIQQDEEQRRRESVWTVELVEGRDAVRLRSCFGTYLTASNIPLLPGVTAKKAVQTSLPLASDPAIEWEPVRDGMQVKLRSCCGNFLRPNGGLPPWRNMVTHDISHLPNSGNKLLWDVHIVDKRPRHATPNFANCRSGSFSDSIDALKTTSTQDQYYI</sequence>
<dbReference type="PANTHER" id="PTHR31205:SF93">
    <property type="entry name" value="DUF569 DOMAIN-CONTAINING PROTEIN"/>
    <property type="match status" value="1"/>
</dbReference>
<gene>
    <name evidence="2" type="ORF">C2S53_001868</name>
</gene>
<organism evidence="2 3">
    <name type="scientific">Perilla frutescens var. hirtella</name>
    <name type="common">Perilla citriodora</name>
    <name type="synonym">Perilla setoyensis</name>
    <dbReference type="NCBI Taxonomy" id="608512"/>
    <lineage>
        <taxon>Eukaryota</taxon>
        <taxon>Viridiplantae</taxon>
        <taxon>Streptophyta</taxon>
        <taxon>Embryophyta</taxon>
        <taxon>Tracheophyta</taxon>
        <taxon>Spermatophyta</taxon>
        <taxon>Magnoliopsida</taxon>
        <taxon>eudicotyledons</taxon>
        <taxon>Gunneridae</taxon>
        <taxon>Pentapetalae</taxon>
        <taxon>asterids</taxon>
        <taxon>lamiids</taxon>
        <taxon>Lamiales</taxon>
        <taxon>Lamiaceae</taxon>
        <taxon>Nepetoideae</taxon>
        <taxon>Elsholtzieae</taxon>
        <taxon>Perilla</taxon>
    </lineage>
</organism>
<reference evidence="2 3" key="1">
    <citation type="journal article" date="2021" name="Nat. Commun.">
        <title>Incipient diploidization of the medicinal plant Perilla within 10,000 years.</title>
        <authorList>
            <person name="Zhang Y."/>
            <person name="Shen Q."/>
            <person name="Leng L."/>
            <person name="Zhang D."/>
            <person name="Chen S."/>
            <person name="Shi Y."/>
            <person name="Ning Z."/>
            <person name="Chen S."/>
        </authorList>
    </citation>
    <scope>NUCLEOTIDE SEQUENCE [LARGE SCALE GENOMIC DNA]</scope>
    <source>
        <strain evidence="3">cv. PC099</strain>
    </source>
</reference>
<dbReference type="InterPro" id="IPR008999">
    <property type="entry name" value="Actin-crosslinking"/>
</dbReference>
<dbReference type="CDD" id="cd23340">
    <property type="entry name" value="beta-trefoil_FSCN_ACP-like"/>
    <property type="match status" value="1"/>
</dbReference>
<dbReference type="InterPro" id="IPR007679">
    <property type="entry name" value="DUF569"/>
</dbReference>
<dbReference type="EMBL" id="SDAM02000150">
    <property type="protein sequence ID" value="KAH6827289.1"/>
    <property type="molecule type" value="Genomic_DNA"/>
</dbReference>
<keyword evidence="3" id="KW-1185">Reference proteome</keyword>
<dbReference type="Gene3D" id="2.80.10.50">
    <property type="match status" value="1"/>
</dbReference>
<evidence type="ECO:0000313" key="2">
    <source>
        <dbReference type="EMBL" id="KAH6827289.1"/>
    </source>
</evidence>
<dbReference type="Pfam" id="PF04601">
    <property type="entry name" value="DUF569"/>
    <property type="match status" value="1"/>
</dbReference>
<evidence type="ECO:0000313" key="3">
    <source>
        <dbReference type="Proteomes" id="UP001190926"/>
    </source>
</evidence>
<feature type="domain" description="DUF569" evidence="1">
    <location>
        <begin position="1"/>
        <end position="143"/>
    </location>
</feature>
<dbReference type="Proteomes" id="UP001190926">
    <property type="component" value="Unassembled WGS sequence"/>
</dbReference>